<sequence length="311" mass="34381">MTALSQPLASFVTFATKYPQHALHRYQRLHILGKVCTITASLKPALQQVLFLQLFIWCLVLFYICLGAFIVIVTPARIFQFLYDEARILASARFGWLALGCAIVFVSFPPLIGHTTLITLCGFAYGMPGFFIGATGSIVGSALAFVTLRLLFSKRLNAWSSQNEKWQALEAVVRAKGLPLIILIRISPFPPWVYSNSLFASIQAVKLWQFVVATLFVLPKVLLHTFIGSRIAALSDGKQREDMDPHTKIVNALLVAGGLIIAIVTSWTVYNLIQGHIRRLEGLPPVVDELAAEAIETYDEEAPLLSPSSPR</sequence>
<feature type="transmembrane region" description="Helical" evidence="10">
    <location>
        <begin position="207"/>
        <end position="228"/>
    </location>
</feature>
<evidence type="ECO:0000313" key="13">
    <source>
        <dbReference type="Proteomes" id="UP000284706"/>
    </source>
</evidence>
<keyword evidence="13" id="KW-1185">Reference proteome</keyword>
<evidence type="ECO:0000256" key="5">
    <source>
        <dbReference type="ARBA" id="ARBA00020673"/>
    </source>
</evidence>
<dbReference type="AlphaFoldDB" id="A0A409VTI1"/>
<gene>
    <name evidence="12" type="ORF">CVT26_001570</name>
</gene>
<protein>
    <recommendedName>
        <fullName evidence="4">Golgi apparatus membrane protein TVP38</fullName>
    </recommendedName>
    <alternativeName>
        <fullName evidence="5">Golgi apparatus membrane protein tvp38</fullName>
    </alternativeName>
</protein>
<comment type="caution">
    <text evidence="12">The sequence shown here is derived from an EMBL/GenBank/DDBJ whole genome shotgun (WGS) entry which is preliminary data.</text>
</comment>
<feature type="transmembrane region" description="Helical" evidence="10">
    <location>
        <begin position="94"/>
        <end position="125"/>
    </location>
</feature>
<dbReference type="GO" id="GO:0000022">
    <property type="term" value="P:mitotic spindle elongation"/>
    <property type="evidence" value="ECO:0007669"/>
    <property type="project" value="TreeGrafter"/>
</dbReference>
<keyword evidence="6 10" id="KW-0812">Transmembrane</keyword>
<feature type="domain" description="VTT" evidence="11">
    <location>
        <begin position="114"/>
        <end position="229"/>
    </location>
</feature>
<evidence type="ECO:0000256" key="10">
    <source>
        <dbReference type="SAM" id="Phobius"/>
    </source>
</evidence>
<dbReference type="InParanoid" id="A0A409VTI1"/>
<keyword evidence="7 10" id="KW-1133">Transmembrane helix</keyword>
<feature type="transmembrane region" description="Helical" evidence="10">
    <location>
        <begin position="249"/>
        <end position="270"/>
    </location>
</feature>
<comment type="similarity">
    <text evidence="3">Belongs to the TVP38/TMEM64 family.</text>
</comment>
<evidence type="ECO:0000259" key="11">
    <source>
        <dbReference type="Pfam" id="PF09335"/>
    </source>
</evidence>
<dbReference type="InterPro" id="IPR051076">
    <property type="entry name" value="Golgi_membrane_TVP38/TMEM64"/>
</dbReference>
<evidence type="ECO:0000313" key="12">
    <source>
        <dbReference type="EMBL" id="PPQ69568.1"/>
    </source>
</evidence>
<comment type="subcellular location">
    <subcellularLocation>
        <location evidence="2">Golgi apparatus membrane</location>
        <topology evidence="2">Multi-pass membrane protein</topology>
    </subcellularLocation>
</comment>
<dbReference type="EMBL" id="NHYE01005569">
    <property type="protein sequence ID" value="PPQ69568.1"/>
    <property type="molecule type" value="Genomic_DNA"/>
</dbReference>
<comment type="function">
    <text evidence="1">Golgi membrane protein involved in vesicular trafficking and spindle migration.</text>
</comment>
<accession>A0A409VTI1</accession>
<dbReference type="PANTHER" id="PTHR47549:SF1">
    <property type="entry name" value="GOLGI APPARATUS MEMBRANE PROTEIN TVP38"/>
    <property type="match status" value="1"/>
</dbReference>
<proteinExistence type="inferred from homology"/>
<dbReference type="GO" id="GO:0016192">
    <property type="term" value="P:vesicle-mediated transport"/>
    <property type="evidence" value="ECO:0007669"/>
    <property type="project" value="TreeGrafter"/>
</dbReference>
<evidence type="ECO:0000256" key="8">
    <source>
        <dbReference type="ARBA" id="ARBA00023034"/>
    </source>
</evidence>
<evidence type="ECO:0000256" key="6">
    <source>
        <dbReference type="ARBA" id="ARBA00022692"/>
    </source>
</evidence>
<evidence type="ECO:0000256" key="3">
    <source>
        <dbReference type="ARBA" id="ARBA00008640"/>
    </source>
</evidence>
<dbReference type="OrthoDB" id="166803at2759"/>
<organism evidence="12 13">
    <name type="scientific">Gymnopilus dilepis</name>
    <dbReference type="NCBI Taxonomy" id="231916"/>
    <lineage>
        <taxon>Eukaryota</taxon>
        <taxon>Fungi</taxon>
        <taxon>Dikarya</taxon>
        <taxon>Basidiomycota</taxon>
        <taxon>Agaricomycotina</taxon>
        <taxon>Agaricomycetes</taxon>
        <taxon>Agaricomycetidae</taxon>
        <taxon>Agaricales</taxon>
        <taxon>Agaricineae</taxon>
        <taxon>Hymenogastraceae</taxon>
        <taxon>Gymnopilus</taxon>
    </lineage>
</organism>
<dbReference type="GO" id="GO:0000139">
    <property type="term" value="C:Golgi membrane"/>
    <property type="evidence" value="ECO:0007669"/>
    <property type="project" value="UniProtKB-SubCell"/>
</dbReference>
<evidence type="ECO:0000256" key="7">
    <source>
        <dbReference type="ARBA" id="ARBA00022989"/>
    </source>
</evidence>
<dbReference type="Pfam" id="PF09335">
    <property type="entry name" value="VTT_dom"/>
    <property type="match status" value="1"/>
</dbReference>
<dbReference type="InterPro" id="IPR032816">
    <property type="entry name" value="VTT_dom"/>
</dbReference>
<keyword evidence="9 10" id="KW-0472">Membrane</keyword>
<reference evidence="12 13" key="1">
    <citation type="journal article" date="2018" name="Evol. Lett.">
        <title>Horizontal gene cluster transfer increased hallucinogenic mushroom diversity.</title>
        <authorList>
            <person name="Reynolds H.T."/>
            <person name="Vijayakumar V."/>
            <person name="Gluck-Thaler E."/>
            <person name="Korotkin H.B."/>
            <person name="Matheny P.B."/>
            <person name="Slot J.C."/>
        </authorList>
    </citation>
    <scope>NUCLEOTIDE SEQUENCE [LARGE SCALE GENOMIC DNA]</scope>
    <source>
        <strain evidence="12 13">SRW20</strain>
    </source>
</reference>
<keyword evidence="8" id="KW-0333">Golgi apparatus</keyword>
<dbReference type="Proteomes" id="UP000284706">
    <property type="component" value="Unassembled WGS sequence"/>
</dbReference>
<dbReference type="STRING" id="231916.A0A409VTI1"/>
<evidence type="ECO:0000256" key="2">
    <source>
        <dbReference type="ARBA" id="ARBA00004653"/>
    </source>
</evidence>
<evidence type="ECO:0000256" key="4">
    <source>
        <dbReference type="ARBA" id="ARBA00013533"/>
    </source>
</evidence>
<dbReference type="PANTHER" id="PTHR47549">
    <property type="entry name" value="GOLGI APPARATUS MEMBRANE PROTEIN TVP38-RELATED"/>
    <property type="match status" value="1"/>
</dbReference>
<name>A0A409VTI1_9AGAR</name>
<feature type="transmembrane region" description="Helical" evidence="10">
    <location>
        <begin position="50"/>
        <end position="73"/>
    </location>
</feature>
<feature type="transmembrane region" description="Helical" evidence="10">
    <location>
        <begin position="131"/>
        <end position="152"/>
    </location>
</feature>
<evidence type="ECO:0000256" key="9">
    <source>
        <dbReference type="ARBA" id="ARBA00023136"/>
    </source>
</evidence>
<evidence type="ECO:0000256" key="1">
    <source>
        <dbReference type="ARBA" id="ARBA00002978"/>
    </source>
</evidence>